<feature type="region of interest" description="Disordered" evidence="1">
    <location>
        <begin position="47"/>
        <end position="71"/>
    </location>
</feature>
<dbReference type="WBParaSite" id="nRc.2.0.1.t45409-RA">
    <property type="protein sequence ID" value="nRc.2.0.1.t45409-RA"/>
    <property type="gene ID" value="nRc.2.0.1.g45409"/>
</dbReference>
<keyword evidence="2" id="KW-1185">Reference proteome</keyword>
<evidence type="ECO:0000256" key="1">
    <source>
        <dbReference type="SAM" id="MobiDB-lite"/>
    </source>
</evidence>
<evidence type="ECO:0000313" key="3">
    <source>
        <dbReference type="WBParaSite" id="nRc.2.0.1.t45409-RA"/>
    </source>
</evidence>
<dbReference type="Proteomes" id="UP000887565">
    <property type="component" value="Unplaced"/>
</dbReference>
<proteinExistence type="predicted"/>
<reference evidence="3" key="1">
    <citation type="submission" date="2022-11" db="UniProtKB">
        <authorList>
            <consortium name="WormBaseParasite"/>
        </authorList>
    </citation>
    <scope>IDENTIFICATION</scope>
</reference>
<dbReference type="AlphaFoldDB" id="A0A915L2Q3"/>
<evidence type="ECO:0000313" key="2">
    <source>
        <dbReference type="Proteomes" id="UP000887565"/>
    </source>
</evidence>
<name>A0A915L2Q3_ROMCU</name>
<feature type="compositionally biased region" description="Polar residues" evidence="1">
    <location>
        <begin position="60"/>
        <end position="71"/>
    </location>
</feature>
<accession>A0A915L2Q3</accession>
<organism evidence="2 3">
    <name type="scientific">Romanomermis culicivorax</name>
    <name type="common">Nematode worm</name>
    <dbReference type="NCBI Taxonomy" id="13658"/>
    <lineage>
        <taxon>Eukaryota</taxon>
        <taxon>Metazoa</taxon>
        <taxon>Ecdysozoa</taxon>
        <taxon>Nematoda</taxon>
        <taxon>Enoplea</taxon>
        <taxon>Dorylaimia</taxon>
        <taxon>Mermithida</taxon>
        <taxon>Mermithoidea</taxon>
        <taxon>Mermithidae</taxon>
        <taxon>Romanomermis</taxon>
    </lineage>
</organism>
<sequence>MEDVLSDFCSFNKFLRRKYLKNVADETTILSLNSALNENVLLVDEEPDSVKTTSEKEISRSTTDNIDTNNENLKLGQSVSEILRNLDPNFSVVFDKDDTIRYIKNDVDNRNSIAKSRGRR</sequence>
<protein>
    <submittedName>
        <fullName evidence="3">Uncharacterized protein</fullName>
    </submittedName>
</protein>